<evidence type="ECO:0000256" key="8">
    <source>
        <dbReference type="SAM" id="Phobius"/>
    </source>
</evidence>
<dbReference type="AlphaFoldDB" id="A0A317ZVT9"/>
<feature type="transmembrane region" description="Helical" evidence="8">
    <location>
        <begin position="57"/>
        <end position="78"/>
    </location>
</feature>
<evidence type="ECO:0000256" key="5">
    <source>
        <dbReference type="ARBA" id="ARBA00022989"/>
    </source>
</evidence>
<dbReference type="Gene3D" id="1.10.3730.20">
    <property type="match status" value="1"/>
</dbReference>
<organism evidence="9 10">
    <name type="scientific">Cryobacterium arcticum</name>
    <dbReference type="NCBI Taxonomy" id="670052"/>
    <lineage>
        <taxon>Bacteria</taxon>
        <taxon>Bacillati</taxon>
        <taxon>Actinomycetota</taxon>
        <taxon>Actinomycetes</taxon>
        <taxon>Micrococcales</taxon>
        <taxon>Microbacteriaceae</taxon>
        <taxon>Cryobacterium</taxon>
    </lineage>
</organism>
<comment type="similarity">
    <text evidence="7">Belongs to the drug/metabolite transporter (DMT) superfamily. Small multidrug resistance (SMR) (TC 2.A.7.1) family.</text>
</comment>
<evidence type="ECO:0000256" key="2">
    <source>
        <dbReference type="ARBA" id="ARBA00022448"/>
    </source>
</evidence>
<evidence type="ECO:0000313" key="10">
    <source>
        <dbReference type="Proteomes" id="UP000246722"/>
    </source>
</evidence>
<keyword evidence="6 8" id="KW-0472">Membrane</keyword>
<proteinExistence type="inferred from homology"/>
<evidence type="ECO:0000256" key="7">
    <source>
        <dbReference type="RuleBase" id="RU003942"/>
    </source>
</evidence>
<keyword evidence="3" id="KW-1003">Cell membrane</keyword>
<keyword evidence="5 8" id="KW-1133">Transmembrane helix</keyword>
<keyword evidence="4 7" id="KW-0812">Transmembrane</keyword>
<evidence type="ECO:0000313" key="9">
    <source>
        <dbReference type="EMBL" id="PXA68865.1"/>
    </source>
</evidence>
<evidence type="ECO:0000256" key="3">
    <source>
        <dbReference type="ARBA" id="ARBA00022475"/>
    </source>
</evidence>
<sequence length="106" mass="10810">MGWLFLAGAILTEVAATLALRAAVHGHKAWYVVVSVGYLSAFSLLSLALGAGLPLGVAYGVWAAVGVALTAVASKYLFDEPLTWLMGAGIALIMGGVLLVELGASH</sequence>
<dbReference type="PANTHER" id="PTHR30561:SF1">
    <property type="entry name" value="MULTIDRUG TRANSPORTER EMRE"/>
    <property type="match status" value="1"/>
</dbReference>
<dbReference type="SUPFAM" id="SSF103481">
    <property type="entry name" value="Multidrug resistance efflux transporter EmrE"/>
    <property type="match status" value="1"/>
</dbReference>
<evidence type="ECO:0000256" key="4">
    <source>
        <dbReference type="ARBA" id="ARBA00022692"/>
    </source>
</evidence>
<dbReference type="OrthoDB" id="3175079at2"/>
<dbReference type="InterPro" id="IPR045324">
    <property type="entry name" value="Small_multidrug_res"/>
</dbReference>
<dbReference type="GO" id="GO:0005886">
    <property type="term" value="C:plasma membrane"/>
    <property type="evidence" value="ECO:0007669"/>
    <property type="project" value="UniProtKB-SubCell"/>
</dbReference>
<dbReference type="InterPro" id="IPR037185">
    <property type="entry name" value="EmrE-like"/>
</dbReference>
<name>A0A317ZVT9_9MICO</name>
<protein>
    <submittedName>
        <fullName evidence="9">QacE family quaternary ammonium compound efflux SMR transporter</fullName>
    </submittedName>
</protein>
<evidence type="ECO:0000256" key="6">
    <source>
        <dbReference type="ARBA" id="ARBA00023136"/>
    </source>
</evidence>
<reference evidence="9 10" key="1">
    <citation type="submission" date="2018-05" db="EMBL/GenBank/DDBJ databases">
        <title>Genetic diversity of glacier-inhabiting Cryobacterium bacteria in China and description of Cryobacterium mengkeensis sp. nov. and Arthrobacter glacialis sp. nov.</title>
        <authorList>
            <person name="Liu Q."/>
            <person name="Xin Y.-H."/>
        </authorList>
    </citation>
    <scope>NUCLEOTIDE SEQUENCE [LARGE SCALE GENOMIC DNA]</scope>
    <source>
        <strain evidence="9 10">SK-1</strain>
    </source>
</reference>
<keyword evidence="2" id="KW-0813">Transport</keyword>
<dbReference type="Pfam" id="PF00893">
    <property type="entry name" value="Multi_Drug_Res"/>
    <property type="match status" value="1"/>
</dbReference>
<gene>
    <name evidence="9" type="ORF">CTB96_14780</name>
</gene>
<accession>A0A317ZVT9</accession>
<feature type="transmembrane region" description="Helical" evidence="8">
    <location>
        <begin position="29"/>
        <end position="50"/>
    </location>
</feature>
<evidence type="ECO:0000256" key="1">
    <source>
        <dbReference type="ARBA" id="ARBA00004651"/>
    </source>
</evidence>
<keyword evidence="10" id="KW-1185">Reference proteome</keyword>
<dbReference type="Proteomes" id="UP000246722">
    <property type="component" value="Unassembled WGS sequence"/>
</dbReference>
<dbReference type="PANTHER" id="PTHR30561">
    <property type="entry name" value="SMR FAMILY PROTON-DEPENDENT DRUG EFFLUX TRANSPORTER SUGE"/>
    <property type="match status" value="1"/>
</dbReference>
<dbReference type="RefSeq" id="WP_110128511.1">
    <property type="nucleotide sequence ID" value="NZ_QHLY01000012.1"/>
</dbReference>
<comment type="subcellular location">
    <subcellularLocation>
        <location evidence="1 7">Cell membrane</location>
        <topology evidence="1 7">Multi-pass membrane protein</topology>
    </subcellularLocation>
</comment>
<dbReference type="EMBL" id="QHLY01000012">
    <property type="protein sequence ID" value="PXA68865.1"/>
    <property type="molecule type" value="Genomic_DNA"/>
</dbReference>
<feature type="transmembrane region" description="Helical" evidence="8">
    <location>
        <begin position="84"/>
        <end position="104"/>
    </location>
</feature>
<comment type="caution">
    <text evidence="9">The sequence shown here is derived from an EMBL/GenBank/DDBJ whole genome shotgun (WGS) entry which is preliminary data.</text>
</comment>
<dbReference type="InterPro" id="IPR000390">
    <property type="entry name" value="Small_drug/metabolite_transptr"/>
</dbReference>
<dbReference type="GO" id="GO:0022857">
    <property type="term" value="F:transmembrane transporter activity"/>
    <property type="evidence" value="ECO:0007669"/>
    <property type="project" value="InterPro"/>
</dbReference>